<reference evidence="1" key="1">
    <citation type="submission" date="2013-08" db="EMBL/GenBank/DDBJ databases">
        <title>Gene expansion shapes genome architecture in the human pathogen Lichtheimia corymbifera: an evolutionary genomics analysis in the ancient terrestrial Mucorales (Mucoromycotina).</title>
        <authorList>
            <person name="Schwartze V.U."/>
            <person name="Winter S."/>
            <person name="Shelest E."/>
            <person name="Marcet-Houben M."/>
            <person name="Horn F."/>
            <person name="Wehner S."/>
            <person name="Hoffmann K."/>
            <person name="Riege K."/>
            <person name="Sammeth M."/>
            <person name="Nowrousian M."/>
            <person name="Valiante V."/>
            <person name="Linde J."/>
            <person name="Jacobsen I.D."/>
            <person name="Marz M."/>
            <person name="Brakhage A.A."/>
            <person name="Gabaldon T."/>
            <person name="Bocker S."/>
            <person name="Voigt K."/>
        </authorList>
    </citation>
    <scope>NUCLEOTIDE SEQUENCE [LARGE SCALE GENOMIC DNA]</scope>
    <source>
        <strain evidence="1">FSU 9682</strain>
    </source>
</reference>
<gene>
    <name evidence="1" type="ORF">LCOR_11481.1</name>
</gene>
<protein>
    <submittedName>
        <fullName evidence="1">Uncharacterized protein</fullName>
    </submittedName>
</protein>
<evidence type="ECO:0000313" key="1">
    <source>
        <dbReference type="EMBL" id="CDH60701.1"/>
    </source>
</evidence>
<sequence length="132" mass="15545">MLLNKSESGTHILFFYFDIRTSLSCQNYQLEKQHYVVFFELRRIEEEILAGVNERMNAIDRALGLAPCYLDDEERKEVEELDREAKLLDLEAEMMDAIEFGPENTLSAQLQRLDNEFIQRQRSSTKRTYAPC</sequence>
<proteinExistence type="predicted"/>
<accession>A0A068SHF6</accession>
<keyword evidence="2" id="KW-1185">Reference proteome</keyword>
<name>A0A068SHF6_9FUNG</name>
<dbReference type="AlphaFoldDB" id="A0A068SHF6"/>
<comment type="caution">
    <text evidence="1">The sequence shown here is derived from an EMBL/GenBank/DDBJ whole genome shotgun (WGS) entry which is preliminary data.</text>
</comment>
<evidence type="ECO:0000313" key="2">
    <source>
        <dbReference type="Proteomes" id="UP000027586"/>
    </source>
</evidence>
<dbReference type="EMBL" id="CBTN010000102">
    <property type="protein sequence ID" value="CDH60701.1"/>
    <property type="molecule type" value="Genomic_DNA"/>
</dbReference>
<dbReference type="Proteomes" id="UP000027586">
    <property type="component" value="Unassembled WGS sequence"/>
</dbReference>
<dbReference type="VEuPathDB" id="FungiDB:LCOR_11481.1"/>
<dbReference type="OrthoDB" id="10581469at2759"/>
<organism evidence="1 2">
    <name type="scientific">Lichtheimia corymbifera JMRC:FSU:9682</name>
    <dbReference type="NCBI Taxonomy" id="1263082"/>
    <lineage>
        <taxon>Eukaryota</taxon>
        <taxon>Fungi</taxon>
        <taxon>Fungi incertae sedis</taxon>
        <taxon>Mucoromycota</taxon>
        <taxon>Mucoromycotina</taxon>
        <taxon>Mucoromycetes</taxon>
        <taxon>Mucorales</taxon>
        <taxon>Lichtheimiaceae</taxon>
        <taxon>Lichtheimia</taxon>
    </lineage>
</organism>